<dbReference type="InterPro" id="IPR003439">
    <property type="entry name" value="ABC_transporter-like_ATP-bd"/>
</dbReference>
<evidence type="ECO:0000256" key="8">
    <source>
        <dbReference type="SAM" id="Phobius"/>
    </source>
</evidence>
<dbReference type="InterPro" id="IPR039421">
    <property type="entry name" value="Type_1_exporter"/>
</dbReference>
<dbReference type="PROSITE" id="PS00211">
    <property type="entry name" value="ABC_TRANSPORTER_1"/>
    <property type="match status" value="1"/>
</dbReference>
<keyword evidence="2 8" id="KW-0812">Transmembrane</keyword>
<evidence type="ECO:0000256" key="1">
    <source>
        <dbReference type="ARBA" id="ARBA00004651"/>
    </source>
</evidence>
<dbReference type="PANTHER" id="PTHR24221:SF654">
    <property type="entry name" value="ATP-BINDING CASSETTE SUB-FAMILY B MEMBER 6"/>
    <property type="match status" value="1"/>
</dbReference>
<feature type="transmembrane region" description="Helical" evidence="8">
    <location>
        <begin position="168"/>
        <end position="185"/>
    </location>
</feature>
<keyword evidence="6 8" id="KW-0472">Membrane</keyword>
<evidence type="ECO:0000313" key="12">
    <source>
        <dbReference type="Proteomes" id="UP001501319"/>
    </source>
</evidence>
<dbReference type="InterPro" id="IPR027417">
    <property type="entry name" value="P-loop_NTPase"/>
</dbReference>
<dbReference type="SMART" id="SM00382">
    <property type="entry name" value="AAA"/>
    <property type="match status" value="1"/>
</dbReference>
<dbReference type="InterPro" id="IPR036640">
    <property type="entry name" value="ABC1_TM_sf"/>
</dbReference>
<protein>
    <submittedName>
        <fullName evidence="11">ABC transporter ATP-binding protein</fullName>
    </submittedName>
</protein>
<feature type="transmembrane region" description="Helical" evidence="8">
    <location>
        <begin position="253"/>
        <end position="270"/>
    </location>
</feature>
<sequence>MKLPLPLTVAGPAARVQVPALAAAAGLVVLRVGVLLLRPWPLALAVDHALAGTPGSWAGFDPLTILVLAGAATILLSAAIGLLDMAGLRTAEGAAERIGASLRATMFHQAMTRSLRWHDRMRSGELVSRLTTDVGRLLDGVVAVATSFLPDAVMLLGVLGLLFAFDPGLAVIGLTVVPVLAVLAVRQRRRIRAAQQEARAESGRLAGATTDLLRNVRAVQAFGRADRATAVFGTRNRAVLDVELRAVDVDARWTPVADIVLAIGSALVLVVGGRHVLAGVLTTGQLLVVLAYLRDLYSPVRGLTRLSAVLAKAGASASRVREVLECDEAVVDRVDALPAPALRQDVRFEEVAFSYEAAHPVLTDVNLRIVAGETVCLLGPSGIGKSTLLHLLLRLYDVDAGRILIDGVDLRDCDQRSLRERFAFVPQDPWLLDASVAENIAFGNQHATRAGVLAAGRAALVDEFVDRLPFGYDTPLGEGGIRLSGGQRRRVALARAAVSEAPMVLLDEPTASLDPHSAAAVVEAIRTTTTNRTVLLVTHDHDLAAIADRVVTLPPRQTHQPPLTAELQPSGRR</sequence>
<proteinExistence type="predicted"/>
<dbReference type="InterPro" id="IPR003593">
    <property type="entry name" value="AAA+_ATPase"/>
</dbReference>
<reference evidence="11 12" key="1">
    <citation type="journal article" date="2019" name="Int. J. Syst. Evol. Microbiol.">
        <title>The Global Catalogue of Microorganisms (GCM) 10K type strain sequencing project: providing services to taxonomists for standard genome sequencing and annotation.</title>
        <authorList>
            <consortium name="The Broad Institute Genomics Platform"/>
            <consortium name="The Broad Institute Genome Sequencing Center for Infectious Disease"/>
            <person name="Wu L."/>
            <person name="Ma J."/>
        </authorList>
    </citation>
    <scope>NUCLEOTIDE SEQUENCE [LARGE SCALE GENOMIC DNA]</scope>
    <source>
        <strain evidence="11 12">JCM 14306</strain>
    </source>
</reference>
<dbReference type="InterPro" id="IPR017871">
    <property type="entry name" value="ABC_transporter-like_CS"/>
</dbReference>
<dbReference type="InterPro" id="IPR011527">
    <property type="entry name" value="ABC1_TM_dom"/>
</dbReference>
<dbReference type="Pfam" id="PF00664">
    <property type="entry name" value="ABC_membrane"/>
    <property type="match status" value="1"/>
</dbReference>
<gene>
    <name evidence="11" type="ORF">GCM10009744_33540</name>
</gene>
<evidence type="ECO:0000256" key="7">
    <source>
        <dbReference type="SAM" id="MobiDB-lite"/>
    </source>
</evidence>
<evidence type="ECO:0000256" key="3">
    <source>
        <dbReference type="ARBA" id="ARBA00022741"/>
    </source>
</evidence>
<dbReference type="RefSeq" id="WP_344112427.1">
    <property type="nucleotide sequence ID" value="NZ_BAAANE010000005.1"/>
</dbReference>
<feature type="transmembrane region" description="Helical" evidence="8">
    <location>
        <begin position="137"/>
        <end position="162"/>
    </location>
</feature>
<feature type="region of interest" description="Disordered" evidence="7">
    <location>
        <begin position="554"/>
        <end position="573"/>
    </location>
</feature>
<dbReference type="GO" id="GO:0005524">
    <property type="term" value="F:ATP binding"/>
    <property type="evidence" value="ECO:0007669"/>
    <property type="project" value="UniProtKB-KW"/>
</dbReference>
<comment type="caution">
    <text evidence="11">The sequence shown here is derived from an EMBL/GenBank/DDBJ whole genome shotgun (WGS) entry which is preliminary data.</text>
</comment>
<dbReference type="EMBL" id="BAAANE010000005">
    <property type="protein sequence ID" value="GAA1640907.1"/>
    <property type="molecule type" value="Genomic_DNA"/>
</dbReference>
<comment type="subcellular location">
    <subcellularLocation>
        <location evidence="1">Cell membrane</location>
        <topology evidence="1">Multi-pass membrane protein</topology>
    </subcellularLocation>
</comment>
<evidence type="ECO:0000256" key="5">
    <source>
        <dbReference type="ARBA" id="ARBA00022989"/>
    </source>
</evidence>
<evidence type="ECO:0000313" key="11">
    <source>
        <dbReference type="EMBL" id="GAA1640907.1"/>
    </source>
</evidence>
<feature type="domain" description="ABC transporter" evidence="9">
    <location>
        <begin position="346"/>
        <end position="571"/>
    </location>
</feature>
<dbReference type="PROSITE" id="PS50929">
    <property type="entry name" value="ABC_TM1F"/>
    <property type="match status" value="1"/>
</dbReference>
<dbReference type="SUPFAM" id="SSF52540">
    <property type="entry name" value="P-loop containing nucleoside triphosphate hydrolases"/>
    <property type="match status" value="1"/>
</dbReference>
<keyword evidence="4 11" id="KW-0067">ATP-binding</keyword>
<name>A0ABN2FCR0_9ACTN</name>
<evidence type="ECO:0000259" key="9">
    <source>
        <dbReference type="PROSITE" id="PS50893"/>
    </source>
</evidence>
<keyword evidence="5 8" id="KW-1133">Transmembrane helix</keyword>
<dbReference type="SUPFAM" id="SSF90123">
    <property type="entry name" value="ABC transporter transmembrane region"/>
    <property type="match status" value="1"/>
</dbReference>
<evidence type="ECO:0000259" key="10">
    <source>
        <dbReference type="PROSITE" id="PS50929"/>
    </source>
</evidence>
<feature type="domain" description="ABC transmembrane type-1" evidence="10">
    <location>
        <begin position="22"/>
        <end position="312"/>
    </location>
</feature>
<accession>A0ABN2FCR0</accession>
<organism evidence="11 12">
    <name type="scientific">Kribbella alba</name>
    <dbReference type="NCBI Taxonomy" id="190197"/>
    <lineage>
        <taxon>Bacteria</taxon>
        <taxon>Bacillati</taxon>
        <taxon>Actinomycetota</taxon>
        <taxon>Actinomycetes</taxon>
        <taxon>Propionibacteriales</taxon>
        <taxon>Kribbellaceae</taxon>
        <taxon>Kribbella</taxon>
    </lineage>
</organism>
<dbReference type="Proteomes" id="UP001501319">
    <property type="component" value="Unassembled WGS sequence"/>
</dbReference>
<dbReference type="PROSITE" id="PS50893">
    <property type="entry name" value="ABC_TRANSPORTER_2"/>
    <property type="match status" value="1"/>
</dbReference>
<keyword evidence="3" id="KW-0547">Nucleotide-binding</keyword>
<dbReference type="Gene3D" id="3.40.50.300">
    <property type="entry name" value="P-loop containing nucleotide triphosphate hydrolases"/>
    <property type="match status" value="1"/>
</dbReference>
<feature type="transmembrane region" description="Helical" evidence="8">
    <location>
        <begin position="63"/>
        <end position="83"/>
    </location>
</feature>
<evidence type="ECO:0000256" key="2">
    <source>
        <dbReference type="ARBA" id="ARBA00022692"/>
    </source>
</evidence>
<dbReference type="PANTHER" id="PTHR24221">
    <property type="entry name" value="ATP-BINDING CASSETTE SUB-FAMILY B"/>
    <property type="match status" value="1"/>
</dbReference>
<dbReference type="Pfam" id="PF00005">
    <property type="entry name" value="ABC_tran"/>
    <property type="match status" value="1"/>
</dbReference>
<evidence type="ECO:0000256" key="6">
    <source>
        <dbReference type="ARBA" id="ARBA00023136"/>
    </source>
</evidence>
<dbReference type="Gene3D" id="1.20.1560.10">
    <property type="entry name" value="ABC transporter type 1, transmembrane domain"/>
    <property type="match status" value="1"/>
</dbReference>
<keyword evidence="12" id="KW-1185">Reference proteome</keyword>
<evidence type="ECO:0000256" key="4">
    <source>
        <dbReference type="ARBA" id="ARBA00022840"/>
    </source>
</evidence>